<evidence type="ECO:0000313" key="2">
    <source>
        <dbReference type="EMBL" id="KAJ7204034.1"/>
    </source>
</evidence>
<evidence type="ECO:0000313" key="3">
    <source>
        <dbReference type="Proteomes" id="UP001219525"/>
    </source>
</evidence>
<organism evidence="2 3">
    <name type="scientific">Mycena pura</name>
    <dbReference type="NCBI Taxonomy" id="153505"/>
    <lineage>
        <taxon>Eukaryota</taxon>
        <taxon>Fungi</taxon>
        <taxon>Dikarya</taxon>
        <taxon>Basidiomycota</taxon>
        <taxon>Agaricomycotina</taxon>
        <taxon>Agaricomycetes</taxon>
        <taxon>Agaricomycetidae</taxon>
        <taxon>Agaricales</taxon>
        <taxon>Marasmiineae</taxon>
        <taxon>Mycenaceae</taxon>
        <taxon>Mycena</taxon>
    </lineage>
</organism>
<sequence length="842" mass="91242">MIGAALLGVSNLTAPRTPKYSSQARATRPAAYRLAPAAHLAATRRPHTLPAAAHCTLPPARFTVAARYPRHSPSPLAVSRWVPPLAARRPPAARFTYTHTRRMRTLPVARYMRLLPKKCKPLHASTNCSARRSPLPLATRRLRVAQNPAPAPGQPSPAPHVKFATRPARRPLPPGARCSGRSLRLATRSLSPPPAACCPLPATSDAFMPPPARRTRSSRNSLRVRARRQERALCTRARLARPAVHQPLLAIYRGLTDVRRPTPDALCRSSLNTDADGRRRRGTSPAQNTLDSVVLAGARSPCCVDEISPPYGPRHARHMPRAGRHPLPARCPPAARHWLPVVPSSAALTSVWQREYVETTGIQTSLRHLLDLLVRLRACIPCSPPALVTHKIRCLLATPTRTRTRWLLHAHASPRFAQGPRSTPAAGRGPFLVPHSRCSLPIPRQLSPSTPASRKSRGPPPHASLVPPLAVRHLPLAAPGRARTVLPATCASRCPHASPCPLAACCRPRARSSRCPHPTVRRPPPLLARFLLPASSSARCTHPHHATHRSLPAVAVARLRLPAPHCRCSLLAAARLPLGACRRSLFFAGSPLSAALPDARPLPLHCTHGARGTPHLMLPKDELGSRRRWTGSPWRRQGRATEPAPPPRGAVRHLSPSMLRSPRSTAADLACDSRPPPAARRLPPAAVADVAPPAAMRVSCRALLPLAVTPGKEAVNGRQRSQMTPCIRRTSTLRGNARGSCISSMDIDARFPPHTGRRTPIDQALRRPGRLGSCRLQRACAKHTAPPRPRHADHTMRMLWTPPPDSQHTPASHGSTSSVTPRSLCTVPVHAARVGPDPLFVD</sequence>
<feature type="region of interest" description="Disordered" evidence="1">
    <location>
        <begin position="439"/>
        <end position="467"/>
    </location>
</feature>
<feature type="compositionally biased region" description="Polar residues" evidence="1">
    <location>
        <begin position="806"/>
        <end position="822"/>
    </location>
</feature>
<comment type="caution">
    <text evidence="2">The sequence shown here is derived from an EMBL/GenBank/DDBJ whole genome shotgun (WGS) entry which is preliminary data.</text>
</comment>
<dbReference type="AlphaFoldDB" id="A0AAD6VDH7"/>
<keyword evidence="3" id="KW-1185">Reference proteome</keyword>
<feature type="region of interest" description="Disordered" evidence="1">
    <location>
        <begin position="626"/>
        <end position="659"/>
    </location>
</feature>
<accession>A0AAD6VDH7</accession>
<reference evidence="2" key="1">
    <citation type="submission" date="2023-03" db="EMBL/GenBank/DDBJ databases">
        <title>Massive genome expansion in bonnet fungi (Mycena s.s.) driven by repeated elements and novel gene families across ecological guilds.</title>
        <authorList>
            <consortium name="Lawrence Berkeley National Laboratory"/>
            <person name="Harder C.B."/>
            <person name="Miyauchi S."/>
            <person name="Viragh M."/>
            <person name="Kuo A."/>
            <person name="Thoen E."/>
            <person name="Andreopoulos B."/>
            <person name="Lu D."/>
            <person name="Skrede I."/>
            <person name="Drula E."/>
            <person name="Henrissat B."/>
            <person name="Morin E."/>
            <person name="Kohler A."/>
            <person name="Barry K."/>
            <person name="LaButti K."/>
            <person name="Morin E."/>
            <person name="Salamov A."/>
            <person name="Lipzen A."/>
            <person name="Mereny Z."/>
            <person name="Hegedus B."/>
            <person name="Baldrian P."/>
            <person name="Stursova M."/>
            <person name="Weitz H."/>
            <person name="Taylor A."/>
            <person name="Grigoriev I.V."/>
            <person name="Nagy L.G."/>
            <person name="Martin F."/>
            <person name="Kauserud H."/>
        </authorList>
    </citation>
    <scope>NUCLEOTIDE SEQUENCE</scope>
    <source>
        <strain evidence="2">9144</strain>
    </source>
</reference>
<dbReference type="EMBL" id="JARJCW010000048">
    <property type="protein sequence ID" value="KAJ7204034.1"/>
    <property type="molecule type" value="Genomic_DNA"/>
</dbReference>
<dbReference type="Proteomes" id="UP001219525">
    <property type="component" value="Unassembled WGS sequence"/>
</dbReference>
<name>A0AAD6VDH7_9AGAR</name>
<evidence type="ECO:0000256" key="1">
    <source>
        <dbReference type="SAM" id="MobiDB-lite"/>
    </source>
</evidence>
<feature type="region of interest" description="Disordered" evidence="1">
    <location>
        <begin position="781"/>
        <end position="822"/>
    </location>
</feature>
<proteinExistence type="predicted"/>
<feature type="region of interest" description="Disordered" evidence="1">
    <location>
        <begin position="262"/>
        <end position="287"/>
    </location>
</feature>
<gene>
    <name evidence="2" type="ORF">GGX14DRAFT_569631</name>
</gene>
<protein>
    <submittedName>
        <fullName evidence="2">Uncharacterized protein</fullName>
    </submittedName>
</protein>